<dbReference type="GO" id="GO:0005886">
    <property type="term" value="C:plasma membrane"/>
    <property type="evidence" value="ECO:0007669"/>
    <property type="project" value="TreeGrafter"/>
</dbReference>
<sequence>MNPVKIIAYTVLTLIATSSCESKKEKLLQGKIKRESLSFTSKVTGRLVKLFGHEGQSVKTGDTLAILDVPEVSAKIAQAKGIFKASSAQRLLASNGATENQLKQLYAKQAINREQFEFAQKSYTRASAMFSDSLLSPQAYDESYVKFQTAKSQLDAVTAELNEAVKGTRFEAKITTVGQNEQAGGVLMEAEIAYSERYIIATNNMTVETITIREGELATAGYPIFSGYIPNSTWFRFTIPESSISAVTKGQKVTVNVAYNKKSYTAEIINIKQLPRYADITTAYPDYEMDDAVYDLKILPENVSLAEELLYNATITLSK</sequence>
<reference evidence="1 2" key="1">
    <citation type="submission" date="2019-03" db="EMBL/GenBank/DDBJ databases">
        <title>Dyadobacter AR-3-6 sp. nov., isolated from arctic soil.</title>
        <authorList>
            <person name="Chaudhary D.K."/>
        </authorList>
    </citation>
    <scope>NUCLEOTIDE SEQUENCE [LARGE SCALE GENOMIC DNA]</scope>
    <source>
        <strain evidence="1 2">AR-3-6</strain>
    </source>
</reference>
<dbReference type="GO" id="GO:1990961">
    <property type="term" value="P:xenobiotic detoxification by transmembrane export across the plasma membrane"/>
    <property type="evidence" value="ECO:0007669"/>
    <property type="project" value="InterPro"/>
</dbReference>
<dbReference type="Gene3D" id="2.40.50.100">
    <property type="match status" value="1"/>
</dbReference>
<dbReference type="OrthoDB" id="9798190at2"/>
<organism evidence="1 2">
    <name type="scientific">Dyadobacter psychrotolerans</name>
    <dbReference type="NCBI Taxonomy" id="2541721"/>
    <lineage>
        <taxon>Bacteria</taxon>
        <taxon>Pseudomonadati</taxon>
        <taxon>Bacteroidota</taxon>
        <taxon>Cytophagia</taxon>
        <taxon>Cytophagales</taxon>
        <taxon>Spirosomataceae</taxon>
        <taxon>Dyadobacter</taxon>
    </lineage>
</organism>
<dbReference type="EMBL" id="SMFL01000014">
    <property type="protein sequence ID" value="TDE10757.1"/>
    <property type="molecule type" value="Genomic_DNA"/>
</dbReference>
<dbReference type="Gene3D" id="6.10.140.1990">
    <property type="match status" value="1"/>
</dbReference>
<dbReference type="Gene3D" id="2.40.30.170">
    <property type="match status" value="1"/>
</dbReference>
<proteinExistence type="predicted"/>
<dbReference type="InterPro" id="IPR030190">
    <property type="entry name" value="MacA_alpha-hairpin_sf"/>
</dbReference>
<dbReference type="GO" id="GO:0019898">
    <property type="term" value="C:extrinsic component of membrane"/>
    <property type="evidence" value="ECO:0007669"/>
    <property type="project" value="InterPro"/>
</dbReference>
<dbReference type="SUPFAM" id="SSF111369">
    <property type="entry name" value="HlyD-like secretion proteins"/>
    <property type="match status" value="1"/>
</dbReference>
<dbReference type="RefSeq" id="WP_131961461.1">
    <property type="nucleotide sequence ID" value="NZ_SMFL01000014.1"/>
</dbReference>
<name>A0A4R5DCN8_9BACT</name>
<comment type="caution">
    <text evidence="1">The sequence shown here is derived from an EMBL/GenBank/DDBJ whole genome shotgun (WGS) entry which is preliminary data.</text>
</comment>
<evidence type="ECO:0000313" key="2">
    <source>
        <dbReference type="Proteomes" id="UP000294850"/>
    </source>
</evidence>
<dbReference type="PANTHER" id="PTHR30438">
    <property type="entry name" value="36 KDA ANTIGEN-RELATED"/>
    <property type="match status" value="1"/>
</dbReference>
<evidence type="ECO:0000313" key="1">
    <source>
        <dbReference type="EMBL" id="TDE10757.1"/>
    </source>
</evidence>
<accession>A0A4R5DCN8</accession>
<gene>
    <name evidence="1" type="ORF">E0F88_27165</name>
</gene>
<protein>
    <submittedName>
        <fullName evidence="1">Biotin/lipoyl-binding protein</fullName>
    </submittedName>
</protein>
<dbReference type="GO" id="GO:1990195">
    <property type="term" value="C:macrolide transmembrane transporter complex"/>
    <property type="evidence" value="ECO:0007669"/>
    <property type="project" value="InterPro"/>
</dbReference>
<dbReference type="Proteomes" id="UP000294850">
    <property type="component" value="Unassembled WGS sequence"/>
</dbReference>
<keyword evidence="2" id="KW-1185">Reference proteome</keyword>
<dbReference type="PANTHER" id="PTHR30438:SF2">
    <property type="entry name" value="MEMBRANE PROTEIN"/>
    <property type="match status" value="1"/>
</dbReference>
<dbReference type="PROSITE" id="PS51257">
    <property type="entry name" value="PROKAR_LIPOPROTEIN"/>
    <property type="match status" value="1"/>
</dbReference>
<dbReference type="AlphaFoldDB" id="A0A4R5DCN8"/>